<proteinExistence type="predicted"/>
<accession>A0ABQ6I671</accession>
<evidence type="ECO:0000313" key="3">
    <source>
        <dbReference type="Proteomes" id="UP001157091"/>
    </source>
</evidence>
<keyword evidence="3" id="KW-1185">Reference proteome</keyword>
<reference evidence="3" key="1">
    <citation type="journal article" date="2019" name="Int. J. Syst. Evol. Microbiol.">
        <title>The Global Catalogue of Microorganisms (GCM) 10K type strain sequencing project: providing services to taxonomists for standard genome sequencing and annotation.</title>
        <authorList>
            <consortium name="The Broad Institute Genomics Platform"/>
            <consortium name="The Broad Institute Genome Sequencing Center for Infectious Disease"/>
            <person name="Wu L."/>
            <person name="Ma J."/>
        </authorList>
    </citation>
    <scope>NUCLEOTIDE SEQUENCE [LARGE SCALE GENOMIC DNA]</scope>
    <source>
        <strain evidence="3">NBRC 106348</strain>
    </source>
</reference>
<feature type="compositionally biased region" description="Basic and acidic residues" evidence="1">
    <location>
        <begin position="133"/>
        <end position="142"/>
    </location>
</feature>
<dbReference type="Proteomes" id="UP001157091">
    <property type="component" value="Unassembled WGS sequence"/>
</dbReference>
<evidence type="ECO:0000256" key="1">
    <source>
        <dbReference type="SAM" id="MobiDB-lite"/>
    </source>
</evidence>
<feature type="region of interest" description="Disordered" evidence="1">
    <location>
        <begin position="118"/>
        <end position="142"/>
    </location>
</feature>
<name>A0ABQ6I671_9MICO</name>
<feature type="compositionally biased region" description="Low complexity" evidence="1">
    <location>
        <begin position="118"/>
        <end position="129"/>
    </location>
</feature>
<comment type="caution">
    <text evidence="2">The sequence shown here is derived from an EMBL/GenBank/DDBJ whole genome shotgun (WGS) entry which is preliminary data.</text>
</comment>
<sequence length="142" mass="14290">MGSPTNAQPPGPGTTCASLHRATASTTDRRSGWAPSVAAAPSGVVTAPSGAYPAPSTSNVRSAVRTTRAVISFLVSVPVLSEQIVVTAPSVSTDGRRRVIALRRAICWTPSASVMVTSAGSPSGTAATANPIDADRSSSTEK</sequence>
<feature type="region of interest" description="Disordered" evidence="1">
    <location>
        <begin position="1"/>
        <end position="37"/>
    </location>
</feature>
<dbReference type="EMBL" id="BSUK01000001">
    <property type="protein sequence ID" value="GMA25957.1"/>
    <property type="molecule type" value="Genomic_DNA"/>
</dbReference>
<organism evidence="2 3">
    <name type="scientific">Luteimicrobium album</name>
    <dbReference type="NCBI Taxonomy" id="1054550"/>
    <lineage>
        <taxon>Bacteria</taxon>
        <taxon>Bacillati</taxon>
        <taxon>Actinomycetota</taxon>
        <taxon>Actinomycetes</taxon>
        <taxon>Micrococcales</taxon>
        <taxon>Luteimicrobium</taxon>
    </lineage>
</organism>
<protein>
    <submittedName>
        <fullName evidence="2">Uncharacterized protein</fullName>
    </submittedName>
</protein>
<evidence type="ECO:0000313" key="2">
    <source>
        <dbReference type="EMBL" id="GMA25957.1"/>
    </source>
</evidence>
<gene>
    <name evidence="2" type="ORF">GCM10025864_37160</name>
</gene>